<feature type="transmembrane region" description="Helical" evidence="1">
    <location>
        <begin position="105"/>
        <end position="131"/>
    </location>
</feature>
<protein>
    <submittedName>
        <fullName evidence="2">Uncharacterized protein</fullName>
    </submittedName>
</protein>
<organism evidence="2 3">
    <name type="scientific">Ectocarpus siliculosus</name>
    <name type="common">Brown alga</name>
    <name type="synonym">Conferva siliculosa</name>
    <dbReference type="NCBI Taxonomy" id="2880"/>
    <lineage>
        <taxon>Eukaryota</taxon>
        <taxon>Sar</taxon>
        <taxon>Stramenopiles</taxon>
        <taxon>Ochrophyta</taxon>
        <taxon>PX clade</taxon>
        <taxon>Phaeophyceae</taxon>
        <taxon>Ectocarpales</taxon>
        <taxon>Ectocarpaceae</taxon>
        <taxon>Ectocarpus</taxon>
    </lineage>
</organism>
<name>D7G5V2_ECTSI</name>
<keyword evidence="1" id="KW-0812">Transmembrane</keyword>
<evidence type="ECO:0000256" key="1">
    <source>
        <dbReference type="SAM" id="Phobius"/>
    </source>
</evidence>
<evidence type="ECO:0000313" key="3">
    <source>
        <dbReference type="Proteomes" id="UP000002630"/>
    </source>
</evidence>
<accession>D7G5V2</accession>
<keyword evidence="1" id="KW-1133">Transmembrane helix</keyword>
<dbReference type="InParanoid" id="D7G5V2"/>
<sequence length="322" mass="35577">MAGGTGQAATQTTFRNPSSTMALVLTSQIQFLATLSFVDNTGAEDSALSGFTNALRWVNLWPSERFSEVVASRIFSSNPDQTHGEDDGDDDTTKRGMSVSFTNDLGSLLFMGNLALFAGLLAIIFSLHILVASAIEAHWLAKVLYPVLMFAMVTRTHRVRVRSDALIVFVSNENRVTSTGKKEFFSKLLAGSRNDLSLFTWADKGQWETVQTSDVNARRDADWFRIGFEPLFADFTQAGSWFILYTLMEIQPGWQVAKPGRIALLEVPNVTITFTGALTCKRGNFEVSLMKVFTLTFYDAHQDAPPQCIALRGVSEKYALPA</sequence>
<dbReference type="Proteomes" id="UP000002630">
    <property type="component" value="Unassembled WGS sequence"/>
</dbReference>
<keyword evidence="3" id="KW-1185">Reference proteome</keyword>
<dbReference type="EMBL" id="FN649760">
    <property type="protein sequence ID" value="CBJ33896.1"/>
    <property type="molecule type" value="Genomic_DNA"/>
</dbReference>
<feature type="transmembrane region" description="Helical" evidence="1">
    <location>
        <begin position="137"/>
        <end position="154"/>
    </location>
</feature>
<reference evidence="2 3" key="1">
    <citation type="journal article" date="2010" name="Nature">
        <title>The Ectocarpus genome and the independent evolution of multicellularity in brown algae.</title>
        <authorList>
            <person name="Cock J.M."/>
            <person name="Sterck L."/>
            <person name="Rouze P."/>
            <person name="Scornet D."/>
            <person name="Allen A.E."/>
            <person name="Amoutzias G."/>
            <person name="Anthouard V."/>
            <person name="Artiguenave F."/>
            <person name="Aury J.M."/>
            <person name="Badger J.H."/>
            <person name="Beszteri B."/>
            <person name="Billiau K."/>
            <person name="Bonnet E."/>
            <person name="Bothwell J.H."/>
            <person name="Bowler C."/>
            <person name="Boyen C."/>
            <person name="Brownlee C."/>
            <person name="Carrano C.J."/>
            <person name="Charrier B."/>
            <person name="Cho G.Y."/>
            <person name="Coelho S.M."/>
            <person name="Collen J."/>
            <person name="Corre E."/>
            <person name="Da Silva C."/>
            <person name="Delage L."/>
            <person name="Delaroque N."/>
            <person name="Dittami S.M."/>
            <person name="Doulbeau S."/>
            <person name="Elias M."/>
            <person name="Farnham G."/>
            <person name="Gachon C.M."/>
            <person name="Gschloessl B."/>
            <person name="Heesch S."/>
            <person name="Jabbari K."/>
            <person name="Jubin C."/>
            <person name="Kawai H."/>
            <person name="Kimura K."/>
            <person name="Kloareg B."/>
            <person name="Kupper F.C."/>
            <person name="Lang D."/>
            <person name="Le Bail A."/>
            <person name="Leblanc C."/>
            <person name="Lerouge P."/>
            <person name="Lohr M."/>
            <person name="Lopez P.J."/>
            <person name="Martens C."/>
            <person name="Maumus F."/>
            <person name="Michel G."/>
            <person name="Miranda-Saavedra D."/>
            <person name="Morales J."/>
            <person name="Moreau H."/>
            <person name="Motomura T."/>
            <person name="Nagasato C."/>
            <person name="Napoli C.A."/>
            <person name="Nelson D.R."/>
            <person name="Nyvall-Collen P."/>
            <person name="Peters A.F."/>
            <person name="Pommier C."/>
            <person name="Potin P."/>
            <person name="Poulain J."/>
            <person name="Quesneville H."/>
            <person name="Read B."/>
            <person name="Rensing S.A."/>
            <person name="Ritter A."/>
            <person name="Rousvoal S."/>
            <person name="Samanta M."/>
            <person name="Samson G."/>
            <person name="Schroeder D.C."/>
            <person name="Segurens B."/>
            <person name="Strittmatter M."/>
            <person name="Tonon T."/>
            <person name="Tregear J.W."/>
            <person name="Valentin K."/>
            <person name="von Dassow P."/>
            <person name="Yamagishi T."/>
            <person name="Van de Peer Y."/>
            <person name="Wincker P."/>
        </authorList>
    </citation>
    <scope>NUCLEOTIDE SEQUENCE [LARGE SCALE GENOMIC DNA]</scope>
    <source>
        <strain evidence="3">Ec32 / CCAP1310/4</strain>
    </source>
</reference>
<evidence type="ECO:0000313" key="2">
    <source>
        <dbReference type="EMBL" id="CBJ33896.1"/>
    </source>
</evidence>
<dbReference type="AlphaFoldDB" id="D7G5V2"/>
<proteinExistence type="predicted"/>
<gene>
    <name evidence="2" type="ORF">Esi_0679_0001</name>
</gene>
<keyword evidence="1" id="KW-0472">Membrane</keyword>